<gene>
    <name evidence="2" type="ORF">SAMN05421507_113200</name>
</gene>
<proteinExistence type="predicted"/>
<protein>
    <submittedName>
        <fullName evidence="2">Uncharacterized protein</fullName>
    </submittedName>
</protein>
<evidence type="ECO:0000313" key="2">
    <source>
        <dbReference type="EMBL" id="SDP74048.1"/>
    </source>
</evidence>
<reference evidence="3" key="1">
    <citation type="submission" date="2016-10" db="EMBL/GenBank/DDBJ databases">
        <authorList>
            <person name="Varghese N."/>
            <person name="Submissions S."/>
        </authorList>
    </citation>
    <scope>NUCLEOTIDE SEQUENCE [LARGE SCALE GENOMIC DNA]</scope>
    <source>
        <strain evidence="3">CGMCC 4.6609</strain>
    </source>
</reference>
<name>A0A1H0V793_9PSEU</name>
<dbReference type="Proteomes" id="UP000199691">
    <property type="component" value="Unassembled WGS sequence"/>
</dbReference>
<dbReference type="AlphaFoldDB" id="A0A1H0V793"/>
<feature type="chain" id="PRO_5011753489" evidence="1">
    <location>
        <begin position="30"/>
        <end position="107"/>
    </location>
</feature>
<evidence type="ECO:0000313" key="3">
    <source>
        <dbReference type="Proteomes" id="UP000199691"/>
    </source>
</evidence>
<keyword evidence="1" id="KW-0732">Signal</keyword>
<keyword evidence="3" id="KW-1185">Reference proteome</keyword>
<accession>A0A1H0V793</accession>
<sequence>MHSRIAKNVFAATLMVAGLSVSLASPATAAPAYCSASQEGNGARAYCYASASGTQYRAVAYCKYITPTGSVDYSNFYGSWVRQGDPGSSYAACGLGWSFLSPNAQTR</sequence>
<organism evidence="2 3">
    <name type="scientific">Lentzea jiangxiensis</name>
    <dbReference type="NCBI Taxonomy" id="641025"/>
    <lineage>
        <taxon>Bacteria</taxon>
        <taxon>Bacillati</taxon>
        <taxon>Actinomycetota</taxon>
        <taxon>Actinomycetes</taxon>
        <taxon>Pseudonocardiales</taxon>
        <taxon>Pseudonocardiaceae</taxon>
        <taxon>Lentzea</taxon>
    </lineage>
</organism>
<evidence type="ECO:0000256" key="1">
    <source>
        <dbReference type="SAM" id="SignalP"/>
    </source>
</evidence>
<dbReference type="EMBL" id="FNIX01000013">
    <property type="protein sequence ID" value="SDP74048.1"/>
    <property type="molecule type" value="Genomic_DNA"/>
</dbReference>
<feature type="signal peptide" evidence="1">
    <location>
        <begin position="1"/>
        <end position="29"/>
    </location>
</feature>